<comment type="caution">
    <text evidence="2">The sequence shown here is derived from an EMBL/GenBank/DDBJ whole genome shotgun (WGS) entry which is preliminary data.</text>
</comment>
<feature type="compositionally biased region" description="Polar residues" evidence="1">
    <location>
        <begin position="616"/>
        <end position="626"/>
    </location>
</feature>
<evidence type="ECO:0000313" key="2">
    <source>
        <dbReference type="EMBL" id="EAU81083.2"/>
    </source>
</evidence>
<dbReference type="RefSeq" id="XP_001840760.2">
    <property type="nucleotide sequence ID" value="XM_001840708.2"/>
</dbReference>
<evidence type="ECO:0000313" key="3">
    <source>
        <dbReference type="Proteomes" id="UP000001861"/>
    </source>
</evidence>
<name>A8PEA9_COPC7</name>
<feature type="region of interest" description="Disordered" evidence="1">
    <location>
        <begin position="173"/>
        <end position="218"/>
    </location>
</feature>
<evidence type="ECO:0000256" key="1">
    <source>
        <dbReference type="SAM" id="MobiDB-lite"/>
    </source>
</evidence>
<dbReference type="PANTHER" id="PTHR31912">
    <property type="entry name" value="IP13529P"/>
    <property type="match status" value="1"/>
</dbReference>
<dbReference type="OMA" id="TYQLHFL"/>
<organism evidence="2 3">
    <name type="scientific">Coprinopsis cinerea (strain Okayama-7 / 130 / ATCC MYA-4618 / FGSC 9003)</name>
    <name type="common">Inky cap fungus</name>
    <name type="synonym">Hormographiella aspergillata</name>
    <dbReference type="NCBI Taxonomy" id="240176"/>
    <lineage>
        <taxon>Eukaryota</taxon>
        <taxon>Fungi</taxon>
        <taxon>Dikarya</taxon>
        <taxon>Basidiomycota</taxon>
        <taxon>Agaricomycotina</taxon>
        <taxon>Agaricomycetes</taxon>
        <taxon>Agaricomycetidae</taxon>
        <taxon>Agaricales</taxon>
        <taxon>Agaricineae</taxon>
        <taxon>Psathyrellaceae</taxon>
        <taxon>Coprinopsis</taxon>
    </lineage>
</organism>
<dbReference type="PANTHER" id="PTHR31912:SF34">
    <property type="entry name" value="NOTOCHORD-RELATED PROTEIN"/>
    <property type="match status" value="1"/>
</dbReference>
<dbReference type="VEuPathDB" id="FungiDB:CC1G_10374"/>
<proteinExistence type="predicted"/>
<dbReference type="GeneID" id="6017413"/>
<dbReference type="AlphaFoldDB" id="A8PEA9"/>
<feature type="region of interest" description="Disordered" evidence="1">
    <location>
        <begin position="616"/>
        <end position="658"/>
    </location>
</feature>
<sequence length="1164" mass="131992">MSASFTDLNLNHWFVKTTESGSTVYVCKVCINYKSEHLRHCISHERTQTHQESVRHAELDHTEGQIDLTSAPVPVGAGQIVQDDSLRHLISAMYSNVPSNPPLPPYPPNHPSLADNTGYDQHNGHWNTSASPATGIPWGVGGEDFQVEAENDQDLLTNVLDTVREILDYELSDSEPVEWSESEDDTDTGSEASDGYLSGFEERDEDEDVPRKRARGHQNDPQTARLWFPWEDRLTCTLDLLMHLPRSVFSQRQLELFLWLLQVNGVDYVPSMKTMKSLNKTLQKLCGIDKVEYEGILGNRYFVNNLSQILAQEMANPLVRRHLEFYPEDGGKYVSQAYHGIRWLEEMSHRDLTPMIRRGQTDYFIHEPAMLVDQSLCIPFRWFRRGRKLWAKAWTMEVYTETDADGFPHRYWRVREDQVIEVMEDILWKNFPTLQAEFRQLGIPKPSLLHHIYRVREDGTPETVSWDYTTATQGNPWRVRAQGRRVMALPLWMYCDDTSGNVSKRWNEHNSFLFTLAGLPMDQVTKEFNIHFLCTSNIAPPLEMLDGVVSQIEMARKNGVWAWDCVHNELVLVFPAVLALLGDNPMQSELASHIGMGGKYFCRVCWAYGADPKPQSKGTSNANGSIPHSAPASPVPGASPLPSFATVPQPPPPANWSESMSSMVERIRRFIKGAKPRARHETESKLKSYLEWAQQIGNLTDIREEKTATGVKDTILDHFLDKLHRAYKSVSGSIARQEALDAAIPELPTKVMNPIFRLQGLDPHQDTPVEILHVVLLGIVKYFWRDLVHNQLEKKDREKELLIHRLSSLDVSGLGISPIRGRTLVQYAGSLTGGDFRTIAQVAPFVIYDLVGRECYDTWVAISKLVPRIWQKEIHDIGRYLEELEYEIEQFLLRTARWTSQWFNKPKFHILRHLPNHIRRFGPAILFATEGFESFNAVIRAKSVHSNRQAPSRDIADAFAQGNRVRHLLSGGRFFKPLLVDPDVTPSLEALSDPVNWVTAGPSVRQLVNPLFDTGRTITSYLGLPLNPSGPSGCCVWDKAPVREFSRTLAGQIFPSLQEDRLVKTFLKATSLPSDDIVKLGDHVLYTSSGAEGVSSWNVGLVKEMIQFKGGSGEQQSMPDYVLLQLVSPSATSPKYQMPSLTVTQKFSLVQFNVGVQLFRHSYH</sequence>
<reference evidence="2 3" key="1">
    <citation type="journal article" date="2010" name="Proc. Natl. Acad. Sci. U.S.A.">
        <title>Insights into evolution of multicellular fungi from the assembled chromosomes of the mushroom Coprinopsis cinerea (Coprinus cinereus).</title>
        <authorList>
            <person name="Stajich J.E."/>
            <person name="Wilke S.K."/>
            <person name="Ahren D."/>
            <person name="Au C.H."/>
            <person name="Birren B.W."/>
            <person name="Borodovsky M."/>
            <person name="Burns C."/>
            <person name="Canback B."/>
            <person name="Casselton L.A."/>
            <person name="Cheng C.K."/>
            <person name="Deng J."/>
            <person name="Dietrich F.S."/>
            <person name="Fargo D.C."/>
            <person name="Farman M.L."/>
            <person name="Gathman A.C."/>
            <person name="Goldberg J."/>
            <person name="Guigo R."/>
            <person name="Hoegger P.J."/>
            <person name="Hooker J.B."/>
            <person name="Huggins A."/>
            <person name="James T.Y."/>
            <person name="Kamada T."/>
            <person name="Kilaru S."/>
            <person name="Kodira C."/>
            <person name="Kues U."/>
            <person name="Kupfer D."/>
            <person name="Kwan H.S."/>
            <person name="Lomsadze A."/>
            <person name="Li W."/>
            <person name="Lilly W.W."/>
            <person name="Ma L.J."/>
            <person name="Mackey A.J."/>
            <person name="Manning G."/>
            <person name="Martin F."/>
            <person name="Muraguchi H."/>
            <person name="Natvig D.O."/>
            <person name="Palmerini H."/>
            <person name="Ramesh M.A."/>
            <person name="Rehmeyer C.J."/>
            <person name="Roe B.A."/>
            <person name="Shenoy N."/>
            <person name="Stanke M."/>
            <person name="Ter-Hovhannisyan V."/>
            <person name="Tunlid A."/>
            <person name="Velagapudi R."/>
            <person name="Vision T.J."/>
            <person name="Zeng Q."/>
            <person name="Zolan M.E."/>
            <person name="Pukkila P.J."/>
        </authorList>
    </citation>
    <scope>NUCLEOTIDE SEQUENCE [LARGE SCALE GENOMIC DNA]</scope>
    <source>
        <strain evidence="3">Okayama-7 / 130 / ATCC MYA-4618 / FGSC 9003</strain>
    </source>
</reference>
<accession>A8PEA9</accession>
<keyword evidence="3" id="KW-1185">Reference proteome</keyword>
<dbReference type="InParanoid" id="A8PEA9"/>
<dbReference type="eggNOG" id="ENOG502SBYH">
    <property type="taxonomic scope" value="Eukaryota"/>
</dbReference>
<dbReference type="EMBL" id="AACS02000007">
    <property type="protein sequence ID" value="EAU81083.2"/>
    <property type="molecule type" value="Genomic_DNA"/>
</dbReference>
<dbReference type="HOGENOM" id="CLU_004591_2_1_1"/>
<feature type="compositionally biased region" description="Acidic residues" evidence="1">
    <location>
        <begin position="173"/>
        <end position="188"/>
    </location>
</feature>
<dbReference type="Proteomes" id="UP000001861">
    <property type="component" value="Unassembled WGS sequence"/>
</dbReference>
<dbReference type="KEGG" id="cci:CC1G_10374"/>
<dbReference type="OrthoDB" id="2246127at2759"/>
<protein>
    <submittedName>
        <fullName evidence="2">Uncharacterized protein</fullName>
    </submittedName>
</protein>
<gene>
    <name evidence="2" type="ORF">CC1G_10374</name>
</gene>